<evidence type="ECO:0000256" key="8">
    <source>
        <dbReference type="ARBA" id="ARBA00023125"/>
    </source>
</evidence>
<dbReference type="PROSITE" id="PS00028">
    <property type="entry name" value="ZINC_FINGER_C2H2_1"/>
    <property type="match status" value="10"/>
</dbReference>
<evidence type="ECO:0000256" key="1">
    <source>
        <dbReference type="ARBA" id="ARBA00004123"/>
    </source>
</evidence>
<dbReference type="GO" id="GO:0005634">
    <property type="term" value="C:nucleus"/>
    <property type="evidence" value="ECO:0007669"/>
    <property type="project" value="UniProtKB-SubCell"/>
</dbReference>
<evidence type="ECO:0000256" key="11">
    <source>
        <dbReference type="PROSITE-ProRule" id="PRU00042"/>
    </source>
</evidence>
<dbReference type="InterPro" id="IPR050888">
    <property type="entry name" value="ZnF_C2H2-type_TF"/>
</dbReference>
<keyword evidence="3" id="KW-0479">Metal-binding</keyword>
<evidence type="ECO:0000256" key="2">
    <source>
        <dbReference type="ARBA" id="ARBA00006991"/>
    </source>
</evidence>
<feature type="domain" description="C2H2-type" evidence="13">
    <location>
        <begin position="180"/>
        <end position="208"/>
    </location>
</feature>
<feature type="domain" description="C2H2-type" evidence="13">
    <location>
        <begin position="124"/>
        <end position="151"/>
    </location>
</feature>
<feature type="domain" description="C2H2-type" evidence="13">
    <location>
        <begin position="99"/>
        <end position="127"/>
    </location>
</feature>
<proteinExistence type="inferred from homology"/>
<accession>A0ABD0Y8E9</accession>
<dbReference type="SMART" id="SM00355">
    <property type="entry name" value="ZnF_C2H2"/>
    <property type="match status" value="14"/>
</dbReference>
<evidence type="ECO:0000256" key="9">
    <source>
        <dbReference type="ARBA" id="ARBA00023163"/>
    </source>
</evidence>
<dbReference type="FunFam" id="3.30.160.60:FF:001397">
    <property type="entry name" value="Datilografo, isoform A"/>
    <property type="match status" value="1"/>
</dbReference>
<evidence type="ECO:0000256" key="7">
    <source>
        <dbReference type="ARBA" id="ARBA00023015"/>
    </source>
</evidence>
<dbReference type="FunFam" id="3.30.160.60:FF:000446">
    <property type="entry name" value="Zinc finger protein"/>
    <property type="match status" value="1"/>
</dbReference>
<comment type="similarity">
    <text evidence="2">Belongs to the krueppel C2H2-type zinc-finger protein family.</text>
</comment>
<reference evidence="14 15" key="1">
    <citation type="submission" date="2024-07" db="EMBL/GenBank/DDBJ databases">
        <title>Chromosome-level genome assembly of the water stick insect Ranatra chinensis (Heteroptera: Nepidae).</title>
        <authorList>
            <person name="Liu X."/>
        </authorList>
    </citation>
    <scope>NUCLEOTIDE SEQUENCE [LARGE SCALE GENOMIC DNA]</scope>
    <source>
        <strain evidence="14">Cailab_2021Rc</strain>
        <tissue evidence="14">Muscle</tissue>
    </source>
</reference>
<dbReference type="GO" id="GO:0008270">
    <property type="term" value="F:zinc ion binding"/>
    <property type="evidence" value="ECO:0007669"/>
    <property type="project" value="UniProtKB-KW"/>
</dbReference>
<feature type="compositionally biased region" description="Basic residues" evidence="12">
    <location>
        <begin position="434"/>
        <end position="443"/>
    </location>
</feature>
<comment type="caution">
    <text evidence="14">The sequence shown here is derived from an EMBL/GenBank/DDBJ whole genome shotgun (WGS) entry which is preliminary data.</text>
</comment>
<dbReference type="InterPro" id="IPR013087">
    <property type="entry name" value="Znf_C2H2_type"/>
</dbReference>
<dbReference type="InterPro" id="IPR036236">
    <property type="entry name" value="Znf_C2H2_sf"/>
</dbReference>
<feature type="domain" description="C2H2-type" evidence="13">
    <location>
        <begin position="36"/>
        <end position="64"/>
    </location>
</feature>
<keyword evidence="4" id="KW-0677">Repeat</keyword>
<dbReference type="GO" id="GO:0003677">
    <property type="term" value="F:DNA binding"/>
    <property type="evidence" value="ECO:0007669"/>
    <property type="project" value="UniProtKB-KW"/>
</dbReference>
<keyword evidence="15" id="KW-1185">Reference proteome</keyword>
<gene>
    <name evidence="14" type="ORF">AAG570_002709</name>
</gene>
<keyword evidence="8" id="KW-0238">DNA-binding</keyword>
<evidence type="ECO:0000256" key="10">
    <source>
        <dbReference type="ARBA" id="ARBA00023242"/>
    </source>
</evidence>
<dbReference type="EMBL" id="JBFDAA010000012">
    <property type="protein sequence ID" value="KAL1123633.1"/>
    <property type="molecule type" value="Genomic_DNA"/>
</dbReference>
<dbReference type="PROSITE" id="PS50157">
    <property type="entry name" value="ZINC_FINGER_C2H2_2"/>
    <property type="match status" value="11"/>
</dbReference>
<dbReference type="FunFam" id="3.30.160.60:FF:000755">
    <property type="entry name" value="zinc finger protein 174"/>
    <property type="match status" value="1"/>
</dbReference>
<feature type="domain" description="C2H2-type" evidence="13">
    <location>
        <begin position="336"/>
        <end position="363"/>
    </location>
</feature>
<comment type="subcellular location">
    <subcellularLocation>
        <location evidence="1">Nucleus</location>
    </subcellularLocation>
</comment>
<dbReference type="AlphaFoldDB" id="A0ABD0Y8E9"/>
<keyword evidence="7" id="KW-0805">Transcription regulation</keyword>
<evidence type="ECO:0000256" key="4">
    <source>
        <dbReference type="ARBA" id="ARBA00022737"/>
    </source>
</evidence>
<name>A0ABD0Y8E9_9HEMI</name>
<dbReference type="PANTHER" id="PTHR24406">
    <property type="entry name" value="TRANSCRIPTIONAL REPRESSOR CTCFL-RELATED"/>
    <property type="match status" value="1"/>
</dbReference>
<dbReference type="FunFam" id="3.30.160.60:FF:002343">
    <property type="entry name" value="Zinc finger protein 33A"/>
    <property type="match status" value="1"/>
</dbReference>
<evidence type="ECO:0000256" key="3">
    <source>
        <dbReference type="ARBA" id="ARBA00022723"/>
    </source>
</evidence>
<evidence type="ECO:0000259" key="13">
    <source>
        <dbReference type="PROSITE" id="PS50157"/>
    </source>
</evidence>
<feature type="domain" description="C2H2-type" evidence="13">
    <location>
        <begin position="420"/>
        <end position="447"/>
    </location>
</feature>
<evidence type="ECO:0000313" key="14">
    <source>
        <dbReference type="EMBL" id="KAL1123633.1"/>
    </source>
</evidence>
<sequence>MPARGELSGQGSLCNTLWLPEVNLPLSAFRIVQRSYQCLYCGQTFQCPKERRVHIASVHSNSKTEVDTSSVGCTKCGLQVTSPKQLKEHIKLIHKRADRSCGVCGQTFADKRTYEEHLSKVHPLECTVCGKTFHSKAGLVLHTKIHMAVKPHPCDACDKSFVTAQKLREHQNTHTGFAPLQCNMCDRKFKRYSNLKQHKDIAHFKLKKKTKDFFCECGETFQSKKKLAWHQETHLEKPKQCPYCSERYIHSASLTRHIRKAHDNRYLPSEDGTKAKNVQCPVCNLVFLESSLRAHMRQHTPQPKQYGCIICGKRFHTKWNLHLHRWTHASRLSKPFKCTMCKGAFIRLTDLQAHVRAHYGQKPFTCNHCGMQFNRKNNWHRHEKEHTSMKKYTCEECGKTFHRNYYLVEHSRIHTGVKPYSCHICNKTSATKSNHNKHLRTHHARETVNTEG</sequence>
<evidence type="ECO:0000313" key="15">
    <source>
        <dbReference type="Proteomes" id="UP001558652"/>
    </source>
</evidence>
<dbReference type="FunFam" id="3.30.160.60:FF:000100">
    <property type="entry name" value="Zinc finger 45-like"/>
    <property type="match status" value="1"/>
</dbReference>
<feature type="domain" description="C2H2-type" evidence="13">
    <location>
        <begin position="306"/>
        <end position="333"/>
    </location>
</feature>
<evidence type="ECO:0000256" key="12">
    <source>
        <dbReference type="SAM" id="MobiDB-lite"/>
    </source>
</evidence>
<evidence type="ECO:0000256" key="5">
    <source>
        <dbReference type="ARBA" id="ARBA00022771"/>
    </source>
</evidence>
<feature type="domain" description="C2H2-type" evidence="13">
    <location>
        <begin position="152"/>
        <end position="179"/>
    </location>
</feature>
<keyword evidence="6" id="KW-0862">Zinc</keyword>
<keyword evidence="10" id="KW-0539">Nucleus</keyword>
<keyword evidence="5 11" id="KW-0863">Zinc-finger</keyword>
<dbReference type="Gene3D" id="3.30.160.60">
    <property type="entry name" value="Classic Zinc Finger"/>
    <property type="match status" value="10"/>
</dbReference>
<protein>
    <recommendedName>
        <fullName evidence="13">C2H2-type domain-containing protein</fullName>
    </recommendedName>
</protein>
<feature type="domain" description="C2H2-type" evidence="13">
    <location>
        <begin position="392"/>
        <end position="419"/>
    </location>
</feature>
<dbReference type="Pfam" id="PF00096">
    <property type="entry name" value="zf-C2H2"/>
    <property type="match status" value="7"/>
</dbReference>
<feature type="region of interest" description="Disordered" evidence="12">
    <location>
        <begin position="433"/>
        <end position="452"/>
    </location>
</feature>
<feature type="domain" description="C2H2-type" evidence="13">
    <location>
        <begin position="239"/>
        <end position="267"/>
    </location>
</feature>
<dbReference type="GO" id="GO:0006355">
    <property type="term" value="P:regulation of DNA-templated transcription"/>
    <property type="evidence" value="ECO:0007669"/>
    <property type="project" value="UniProtKB-ARBA"/>
</dbReference>
<feature type="domain" description="C2H2-type" evidence="13">
    <location>
        <begin position="364"/>
        <end position="391"/>
    </location>
</feature>
<organism evidence="14 15">
    <name type="scientific">Ranatra chinensis</name>
    <dbReference type="NCBI Taxonomy" id="642074"/>
    <lineage>
        <taxon>Eukaryota</taxon>
        <taxon>Metazoa</taxon>
        <taxon>Ecdysozoa</taxon>
        <taxon>Arthropoda</taxon>
        <taxon>Hexapoda</taxon>
        <taxon>Insecta</taxon>
        <taxon>Pterygota</taxon>
        <taxon>Neoptera</taxon>
        <taxon>Paraneoptera</taxon>
        <taxon>Hemiptera</taxon>
        <taxon>Heteroptera</taxon>
        <taxon>Panheteroptera</taxon>
        <taxon>Nepomorpha</taxon>
        <taxon>Nepidae</taxon>
        <taxon>Ranatrinae</taxon>
        <taxon>Ranatra</taxon>
    </lineage>
</organism>
<dbReference type="Proteomes" id="UP001558652">
    <property type="component" value="Unassembled WGS sequence"/>
</dbReference>
<evidence type="ECO:0000256" key="6">
    <source>
        <dbReference type="ARBA" id="ARBA00022833"/>
    </source>
</evidence>
<dbReference type="SUPFAM" id="SSF57667">
    <property type="entry name" value="beta-beta-alpha zinc fingers"/>
    <property type="match status" value="7"/>
</dbReference>
<keyword evidence="9" id="KW-0804">Transcription</keyword>